<dbReference type="InterPro" id="IPR045087">
    <property type="entry name" value="Cu-oxidase_fam"/>
</dbReference>
<dbReference type="PANTHER" id="PTHR11709">
    <property type="entry name" value="MULTI-COPPER OXIDASE"/>
    <property type="match status" value="1"/>
</dbReference>
<dbReference type="GO" id="GO:0005507">
    <property type="term" value="F:copper ion binding"/>
    <property type="evidence" value="ECO:0007669"/>
    <property type="project" value="InterPro"/>
</dbReference>
<feature type="chain" id="PRO_5041970683" description="Plastocyanin-like domain-containing protein" evidence="2">
    <location>
        <begin position="24"/>
        <end position="122"/>
    </location>
</feature>
<dbReference type="PANTHER" id="PTHR11709:SF281">
    <property type="entry name" value="LACCASE"/>
    <property type="match status" value="1"/>
</dbReference>
<dbReference type="InterPro" id="IPR008972">
    <property type="entry name" value="Cupredoxin"/>
</dbReference>
<protein>
    <recommendedName>
        <fullName evidence="3">Plastocyanin-like domain-containing protein</fullName>
    </recommendedName>
</protein>
<dbReference type="SUPFAM" id="SSF49503">
    <property type="entry name" value="Cupredoxins"/>
    <property type="match status" value="1"/>
</dbReference>
<keyword evidence="2" id="KW-0732">Signal</keyword>
<dbReference type="InterPro" id="IPR011707">
    <property type="entry name" value="Cu-oxidase-like_N"/>
</dbReference>
<dbReference type="Pfam" id="PF07732">
    <property type="entry name" value="Cu-oxidase_3"/>
    <property type="match status" value="1"/>
</dbReference>
<dbReference type="EMBL" id="JAUUTY010001054">
    <property type="protein sequence ID" value="KAK1563989.1"/>
    <property type="molecule type" value="Genomic_DNA"/>
</dbReference>
<comment type="caution">
    <text evidence="4">The sequence shown here is derived from an EMBL/GenBank/DDBJ whole genome shotgun (WGS) entry which is preliminary data.</text>
</comment>
<dbReference type="GO" id="GO:0016491">
    <property type="term" value="F:oxidoreductase activity"/>
    <property type="evidence" value="ECO:0007669"/>
    <property type="project" value="TreeGrafter"/>
</dbReference>
<evidence type="ECO:0000256" key="1">
    <source>
        <dbReference type="ARBA" id="ARBA00010609"/>
    </source>
</evidence>
<dbReference type="Gene3D" id="2.60.40.420">
    <property type="entry name" value="Cupredoxins - blue copper proteins"/>
    <property type="match status" value="1"/>
</dbReference>
<dbReference type="AlphaFoldDB" id="A0AAD8PIZ2"/>
<feature type="signal peptide" evidence="2">
    <location>
        <begin position="1"/>
        <end position="23"/>
    </location>
</feature>
<evidence type="ECO:0000256" key="2">
    <source>
        <dbReference type="SAM" id="SignalP"/>
    </source>
</evidence>
<dbReference type="Proteomes" id="UP001231189">
    <property type="component" value="Unassembled WGS sequence"/>
</dbReference>
<feature type="domain" description="Plastocyanin-like" evidence="3">
    <location>
        <begin position="44"/>
        <end position="122"/>
    </location>
</feature>
<evidence type="ECO:0000313" key="4">
    <source>
        <dbReference type="EMBL" id="KAK1563989.1"/>
    </source>
</evidence>
<reference evidence="4" key="1">
    <citation type="submission" date="2023-07" db="EMBL/GenBank/DDBJ databases">
        <title>A chromosome-level genome assembly of Lolium multiflorum.</title>
        <authorList>
            <person name="Chen Y."/>
            <person name="Copetti D."/>
            <person name="Kolliker R."/>
            <person name="Studer B."/>
        </authorList>
    </citation>
    <scope>NUCLEOTIDE SEQUENCE</scope>
    <source>
        <strain evidence="4">02402/16</strain>
        <tissue evidence="4">Leaf</tissue>
    </source>
</reference>
<keyword evidence="5" id="KW-1185">Reference proteome</keyword>
<organism evidence="4 5">
    <name type="scientific">Lolium multiflorum</name>
    <name type="common">Italian ryegrass</name>
    <name type="synonym">Lolium perenne subsp. multiflorum</name>
    <dbReference type="NCBI Taxonomy" id="4521"/>
    <lineage>
        <taxon>Eukaryota</taxon>
        <taxon>Viridiplantae</taxon>
        <taxon>Streptophyta</taxon>
        <taxon>Embryophyta</taxon>
        <taxon>Tracheophyta</taxon>
        <taxon>Spermatophyta</taxon>
        <taxon>Magnoliopsida</taxon>
        <taxon>Liliopsida</taxon>
        <taxon>Poales</taxon>
        <taxon>Poaceae</taxon>
        <taxon>BOP clade</taxon>
        <taxon>Pooideae</taxon>
        <taxon>Poodae</taxon>
        <taxon>Poeae</taxon>
        <taxon>Poeae Chloroplast Group 2 (Poeae type)</taxon>
        <taxon>Loliodinae</taxon>
        <taxon>Loliinae</taxon>
        <taxon>Lolium</taxon>
    </lineage>
</organism>
<proteinExistence type="inferred from homology"/>
<evidence type="ECO:0000259" key="3">
    <source>
        <dbReference type="Pfam" id="PF07732"/>
    </source>
</evidence>
<name>A0AAD8PIZ2_LOLMU</name>
<evidence type="ECO:0000313" key="5">
    <source>
        <dbReference type="Proteomes" id="UP001231189"/>
    </source>
</evidence>
<sequence length="122" mass="13435">MAIGKIPLIWLLGLALAFGVAAAAPAQASSSSSRVSRHYDFFIREANYTRLCREKTILTVNGEFPGPTIFARNGDVVFVNVYNQGDKNITIHWHGVDQPRNPWSDGPAYITQCPIQPGSKFT</sequence>
<accession>A0AAD8PIZ2</accession>
<comment type="similarity">
    <text evidence="1">Belongs to the multicopper oxidase family.</text>
</comment>
<gene>
    <name evidence="4" type="ORF">QYE76_072027</name>
</gene>